<gene>
    <name evidence="1" type="ORF">A7312_01280</name>
</gene>
<organism evidence="1 2">
    <name type="scientific">Paenibacillus polymyxa</name>
    <name type="common">Bacillus polymyxa</name>
    <dbReference type="NCBI Taxonomy" id="1406"/>
    <lineage>
        <taxon>Bacteria</taxon>
        <taxon>Bacillati</taxon>
        <taxon>Bacillota</taxon>
        <taxon>Bacilli</taxon>
        <taxon>Bacillales</taxon>
        <taxon>Paenibacillaceae</taxon>
        <taxon>Paenibacillus</taxon>
    </lineage>
</organism>
<dbReference type="EMBL" id="LYND01000111">
    <property type="protein sequence ID" value="ODA09784.1"/>
    <property type="molecule type" value="Genomic_DNA"/>
</dbReference>
<dbReference type="Proteomes" id="UP000094974">
    <property type="component" value="Unassembled WGS sequence"/>
</dbReference>
<keyword evidence="2" id="KW-1185">Reference proteome</keyword>
<accession>A0ABX2ZF74</accession>
<reference evidence="2" key="1">
    <citation type="submission" date="2016-05" db="EMBL/GenBank/DDBJ databases">
        <title>Whole genome shotgun sequencing of cultured foodborne pathogen.</title>
        <authorList>
            <person name="Zheng J."/>
            <person name="Timme R."/>
            <person name="Allard M."/>
            <person name="Strain E."/>
            <person name="Luo Y."/>
            <person name="Brown E."/>
        </authorList>
    </citation>
    <scope>NUCLEOTIDE SEQUENCE [LARGE SCALE GENOMIC DNA]</scope>
    <source>
        <strain evidence="2">CFSAN034343</strain>
    </source>
</reference>
<protein>
    <submittedName>
        <fullName evidence="1">Uncharacterized protein</fullName>
    </submittedName>
</protein>
<evidence type="ECO:0000313" key="1">
    <source>
        <dbReference type="EMBL" id="ODA09784.1"/>
    </source>
</evidence>
<name>A0ABX2ZF74_PAEPO</name>
<evidence type="ECO:0000313" key="2">
    <source>
        <dbReference type="Proteomes" id="UP000094974"/>
    </source>
</evidence>
<proteinExistence type="predicted"/>
<comment type="caution">
    <text evidence="1">The sequence shown here is derived from an EMBL/GenBank/DDBJ whole genome shotgun (WGS) entry which is preliminary data.</text>
</comment>
<sequence length="60" mass="7279">MLTLPRGIFLHFIKKTDIKLENEEFIEIYYADALITFRSRVWCITGNRLSILQRYKNKEK</sequence>